<organism evidence="2 3">
    <name type="scientific">Candidatus Caccousia stercoris</name>
    <dbReference type="NCBI Taxonomy" id="2840723"/>
    <lineage>
        <taxon>Bacteria</taxon>
        <taxon>Bacillati</taxon>
        <taxon>Bacillota</taxon>
        <taxon>Clostridia</taxon>
        <taxon>Eubacteriales</taxon>
        <taxon>Oscillospiraceae</taxon>
        <taxon>Oscillospiraceae incertae sedis</taxon>
        <taxon>Candidatus Caccousia</taxon>
    </lineage>
</organism>
<dbReference type="AlphaFoldDB" id="A0A9D1K1P7"/>
<dbReference type="Proteomes" id="UP000824141">
    <property type="component" value="Unassembled WGS sequence"/>
</dbReference>
<name>A0A9D1K1P7_9FIRM</name>
<comment type="caution">
    <text evidence="2">The sequence shown here is derived from an EMBL/GenBank/DDBJ whole genome shotgun (WGS) entry which is preliminary data.</text>
</comment>
<proteinExistence type="predicted"/>
<reference evidence="2" key="1">
    <citation type="submission" date="2020-10" db="EMBL/GenBank/DDBJ databases">
        <authorList>
            <person name="Gilroy R."/>
        </authorList>
    </citation>
    <scope>NUCLEOTIDE SEQUENCE</scope>
    <source>
        <strain evidence="2">6086</strain>
    </source>
</reference>
<evidence type="ECO:0000256" key="1">
    <source>
        <dbReference type="SAM" id="MobiDB-lite"/>
    </source>
</evidence>
<evidence type="ECO:0000313" key="3">
    <source>
        <dbReference type="Proteomes" id="UP000824141"/>
    </source>
</evidence>
<evidence type="ECO:0000313" key="2">
    <source>
        <dbReference type="EMBL" id="HIS78909.1"/>
    </source>
</evidence>
<feature type="compositionally biased region" description="Low complexity" evidence="1">
    <location>
        <begin position="7"/>
        <end position="19"/>
    </location>
</feature>
<reference evidence="2" key="2">
    <citation type="journal article" date="2021" name="PeerJ">
        <title>Extensive microbial diversity within the chicken gut microbiome revealed by metagenomics and culture.</title>
        <authorList>
            <person name="Gilroy R."/>
            <person name="Ravi A."/>
            <person name="Getino M."/>
            <person name="Pursley I."/>
            <person name="Horton D.L."/>
            <person name="Alikhan N.F."/>
            <person name="Baker D."/>
            <person name="Gharbi K."/>
            <person name="Hall N."/>
            <person name="Watson M."/>
            <person name="Adriaenssens E.M."/>
            <person name="Foster-Nyarko E."/>
            <person name="Jarju S."/>
            <person name="Secka A."/>
            <person name="Antonio M."/>
            <person name="Oren A."/>
            <person name="Chaudhuri R.R."/>
            <person name="La Ragione R."/>
            <person name="Hildebrand F."/>
            <person name="Pallen M.J."/>
        </authorList>
    </citation>
    <scope>NUCLEOTIDE SEQUENCE</scope>
    <source>
        <strain evidence="2">6086</strain>
    </source>
</reference>
<dbReference type="Pfam" id="PF20069">
    <property type="entry name" value="DUF6465"/>
    <property type="match status" value="1"/>
</dbReference>
<feature type="region of interest" description="Disordered" evidence="1">
    <location>
        <begin position="1"/>
        <end position="26"/>
    </location>
</feature>
<protein>
    <submittedName>
        <fullName evidence="2">Histone</fullName>
    </submittedName>
</protein>
<dbReference type="EMBL" id="DVJM01000121">
    <property type="protein sequence ID" value="HIS78909.1"/>
    <property type="molecule type" value="Genomic_DNA"/>
</dbReference>
<gene>
    <name evidence="2" type="ORF">IAD03_06025</name>
</gene>
<dbReference type="InterPro" id="IPR046313">
    <property type="entry name" value="DUF6465"/>
</dbReference>
<sequence length="93" mass="9837">MARPRKSTAQTTAKASPAATKKEAPAAPVEVVHLQFGGNEWTVSELVERAKAAYAAAGGDVSAITELQLYVKPEEQKAYYVINGEADGCSIDL</sequence>
<accession>A0A9D1K1P7</accession>